<dbReference type="SUPFAM" id="SSF75304">
    <property type="entry name" value="Amidase signature (AS) enzymes"/>
    <property type="match status" value="1"/>
</dbReference>
<dbReference type="InterPro" id="IPR036928">
    <property type="entry name" value="AS_sf"/>
</dbReference>
<dbReference type="EC" id="3.5.1.4" evidence="3"/>
<protein>
    <submittedName>
        <fullName evidence="3">Amidase</fullName>
        <ecNumber evidence="3">3.5.1.4</ecNumber>
    </submittedName>
</protein>
<dbReference type="Pfam" id="PF01425">
    <property type="entry name" value="Amidase"/>
    <property type="match status" value="1"/>
</dbReference>
<dbReference type="Proteomes" id="UP001226691">
    <property type="component" value="Unassembled WGS sequence"/>
</dbReference>
<dbReference type="InterPro" id="IPR023631">
    <property type="entry name" value="Amidase_dom"/>
</dbReference>
<dbReference type="RefSeq" id="WP_307483716.1">
    <property type="nucleotide sequence ID" value="NZ_JAUTBF010000001.1"/>
</dbReference>
<feature type="domain" description="Amidase" evidence="2">
    <location>
        <begin position="40"/>
        <end position="383"/>
    </location>
</feature>
<feature type="region of interest" description="Disordered" evidence="1">
    <location>
        <begin position="122"/>
        <end position="141"/>
    </location>
</feature>
<name>A0ABU0TXP1_MICTR</name>
<evidence type="ECO:0000313" key="3">
    <source>
        <dbReference type="EMBL" id="MDQ1123737.1"/>
    </source>
</evidence>
<keyword evidence="4" id="KW-1185">Reference proteome</keyword>
<dbReference type="PANTHER" id="PTHR42678">
    <property type="entry name" value="AMIDASE"/>
    <property type="match status" value="1"/>
</dbReference>
<reference evidence="3 4" key="1">
    <citation type="submission" date="2023-07" db="EMBL/GenBank/DDBJ databases">
        <title>Functional and genomic diversity of the sorghum phyllosphere microbiome.</title>
        <authorList>
            <person name="Shade A."/>
        </authorList>
    </citation>
    <scope>NUCLEOTIDE SEQUENCE [LARGE SCALE GENOMIC DNA]</scope>
    <source>
        <strain evidence="3 4">SORGH_AS_1207</strain>
    </source>
</reference>
<sequence length="439" mass="45612">MISLPTLGRPGVDDPVLARIRSLDIAPTGFGAVATVDEQWKTRASAAPTPGLEALTVLVKDSIDVAGLPTTAGSRALAESVPDRDADIIANLRRAGAGIVGKTNLQELCGWVTFAAPGGYSARGGSPRNPRGHRFPTGGSSSGSAAAAAAGLVDATIGTDTGGSILVPAANCGVYGLRPTVGLLSRRGALPITLAQDTPGPLALRVAHLAAALGGMRPDDHRRYLDALRVDRLAGARIALCLAGPEADAQTAWADAVATLMTAGVDLRPATTAIPVDRPSDLLVPAFDFRDSVGEYFDALPAGSPVRDFDTLYAHYRDATPDEQPYGIDNIEASARVDLSADRALRNRLRADEYDAAQRVLEHLREIDSVDAVLFPGPLATFLASKSGHPAVALPAGTLPGGRPFALSLLATRPDDEQYLLDLAASWEHLIGPTPSACP</sequence>
<comment type="caution">
    <text evidence="3">The sequence shown here is derived from an EMBL/GenBank/DDBJ whole genome shotgun (WGS) entry which is preliminary data.</text>
</comment>
<accession>A0ABU0TXP1</accession>
<evidence type="ECO:0000313" key="4">
    <source>
        <dbReference type="Proteomes" id="UP001226691"/>
    </source>
</evidence>
<dbReference type="EMBL" id="JAUTBF010000001">
    <property type="protein sequence ID" value="MDQ1123737.1"/>
    <property type="molecule type" value="Genomic_DNA"/>
</dbReference>
<evidence type="ECO:0000256" key="1">
    <source>
        <dbReference type="SAM" id="MobiDB-lite"/>
    </source>
</evidence>
<keyword evidence="3" id="KW-0378">Hydrolase</keyword>
<proteinExistence type="predicted"/>
<dbReference type="GO" id="GO:0004040">
    <property type="term" value="F:amidase activity"/>
    <property type="evidence" value="ECO:0007669"/>
    <property type="project" value="UniProtKB-EC"/>
</dbReference>
<organism evidence="3 4">
    <name type="scientific">Microbacterium trichothecenolyticum</name>
    <name type="common">Aureobacterium trichothecenolyticum</name>
    <dbReference type="NCBI Taxonomy" id="69370"/>
    <lineage>
        <taxon>Bacteria</taxon>
        <taxon>Bacillati</taxon>
        <taxon>Actinomycetota</taxon>
        <taxon>Actinomycetes</taxon>
        <taxon>Micrococcales</taxon>
        <taxon>Microbacteriaceae</taxon>
        <taxon>Microbacterium</taxon>
    </lineage>
</organism>
<gene>
    <name evidence="3" type="ORF">QE412_002310</name>
</gene>
<dbReference type="Gene3D" id="3.90.1300.10">
    <property type="entry name" value="Amidase signature (AS) domain"/>
    <property type="match status" value="1"/>
</dbReference>
<dbReference type="PANTHER" id="PTHR42678:SF34">
    <property type="entry name" value="OS04G0183300 PROTEIN"/>
    <property type="match status" value="1"/>
</dbReference>
<evidence type="ECO:0000259" key="2">
    <source>
        <dbReference type="Pfam" id="PF01425"/>
    </source>
</evidence>